<evidence type="ECO:0000256" key="6">
    <source>
        <dbReference type="ARBA" id="ARBA00022917"/>
    </source>
</evidence>
<accession>A0A3E0HFR0</accession>
<evidence type="ECO:0000259" key="10">
    <source>
        <dbReference type="PROSITE" id="PS50862"/>
    </source>
</evidence>
<feature type="binding site" evidence="9">
    <location>
        <position position="123"/>
    </location>
    <ligand>
        <name>L-histidine</name>
        <dbReference type="ChEBI" id="CHEBI:57595"/>
    </ligand>
</feature>
<dbReference type="InterPro" id="IPR006195">
    <property type="entry name" value="aa-tRNA-synth_II"/>
</dbReference>
<evidence type="ECO:0000256" key="8">
    <source>
        <dbReference type="NCBIfam" id="TIGR00442"/>
    </source>
</evidence>
<dbReference type="InterPro" id="IPR045864">
    <property type="entry name" value="aa-tRNA-synth_II/BPL/LPL"/>
</dbReference>
<dbReference type="NCBIfam" id="TIGR00442">
    <property type="entry name" value="hisS"/>
    <property type="match status" value="1"/>
</dbReference>
<dbReference type="PANTHER" id="PTHR11476:SF7">
    <property type="entry name" value="HISTIDINE--TRNA LIGASE"/>
    <property type="match status" value="1"/>
</dbReference>
<dbReference type="GO" id="GO:0004821">
    <property type="term" value="F:histidine-tRNA ligase activity"/>
    <property type="evidence" value="ECO:0007669"/>
    <property type="project" value="UniProtKB-UniRule"/>
</dbReference>
<dbReference type="PANTHER" id="PTHR11476">
    <property type="entry name" value="HISTIDYL-TRNA SYNTHETASE"/>
    <property type="match status" value="1"/>
</dbReference>
<proteinExistence type="inferred from homology"/>
<comment type="subunit">
    <text evidence="2">Homodimer.</text>
</comment>
<protein>
    <recommendedName>
        <fullName evidence="3 8">Histidine--tRNA ligase</fullName>
        <ecNumber evidence="3 8">6.1.1.21</ecNumber>
    </recommendedName>
</protein>
<keyword evidence="6" id="KW-0648">Protein biosynthesis</keyword>
<gene>
    <name evidence="11" type="ORF">BCF44_108122</name>
</gene>
<dbReference type="GO" id="GO:0005524">
    <property type="term" value="F:ATP binding"/>
    <property type="evidence" value="ECO:0007669"/>
    <property type="project" value="UniProtKB-KW"/>
</dbReference>
<evidence type="ECO:0000256" key="9">
    <source>
        <dbReference type="PIRSR" id="PIRSR001549-1"/>
    </source>
</evidence>
<evidence type="ECO:0000256" key="1">
    <source>
        <dbReference type="ARBA" id="ARBA00008226"/>
    </source>
</evidence>
<keyword evidence="11" id="KW-0436">Ligase</keyword>
<keyword evidence="12" id="KW-1185">Reference proteome</keyword>
<dbReference type="EMBL" id="QUNO01000008">
    <property type="protein sequence ID" value="REH44642.1"/>
    <property type="molecule type" value="Genomic_DNA"/>
</dbReference>
<feature type="binding site" evidence="9">
    <location>
        <position position="141"/>
    </location>
    <ligand>
        <name>L-histidine</name>
        <dbReference type="ChEBI" id="CHEBI:57595"/>
    </ligand>
</feature>
<keyword evidence="4" id="KW-0547">Nucleotide-binding</keyword>
<dbReference type="InterPro" id="IPR015807">
    <property type="entry name" value="His-tRNA-ligase"/>
</dbReference>
<feature type="binding site" evidence="9">
    <location>
        <begin position="93"/>
        <end position="95"/>
    </location>
    <ligand>
        <name>L-histidine</name>
        <dbReference type="ChEBI" id="CHEBI:57595"/>
    </ligand>
</feature>
<reference evidence="11 12" key="1">
    <citation type="submission" date="2018-08" db="EMBL/GenBank/DDBJ databases">
        <title>Genomic Encyclopedia of Archaeal and Bacterial Type Strains, Phase II (KMG-II): from individual species to whole genera.</title>
        <authorList>
            <person name="Goeker M."/>
        </authorList>
    </citation>
    <scope>NUCLEOTIDE SEQUENCE [LARGE SCALE GENOMIC DNA]</scope>
    <source>
        <strain evidence="11 12">DSM 45791</strain>
    </source>
</reference>
<feature type="binding site" evidence="9">
    <location>
        <position position="286"/>
    </location>
    <ligand>
        <name>L-histidine</name>
        <dbReference type="ChEBI" id="CHEBI:57595"/>
    </ligand>
</feature>
<organism evidence="11 12">
    <name type="scientific">Kutzneria buriramensis</name>
    <dbReference type="NCBI Taxonomy" id="1045776"/>
    <lineage>
        <taxon>Bacteria</taxon>
        <taxon>Bacillati</taxon>
        <taxon>Actinomycetota</taxon>
        <taxon>Actinomycetes</taxon>
        <taxon>Pseudonocardiales</taxon>
        <taxon>Pseudonocardiaceae</taxon>
        <taxon>Kutzneria</taxon>
    </lineage>
</organism>
<evidence type="ECO:0000313" key="11">
    <source>
        <dbReference type="EMBL" id="REH44642.1"/>
    </source>
</evidence>
<sequence>MKMDNSPARGTRDLLPSAVATRDHVLATITEVYHRFGYQRIETPALEDINRLTGGQGGENEKLLFQVLRRGLPNVVEADTPLSELIDLGLRFDLTVPLTRFYGNNQAVLPTPFRAFQFGPVWRAERPAKGRYRQFYQCDIDMIGEPSVLAEVELIEATAAALAGVGLSGTSVRLSDRRYLSALAAAVGLDESSWSTFFIGLDKLDKIGWDGVRAELTGRDLPAEAVDAARELIEGLTGLAADKVADTLSDTVPSLDENVVADLGTVAGCLDELSGLTWEFDPTLVRGMGYYTGQIFEVGHPSVSYSLAGGGRYDRLIGRSLGKDVPACGFSIGFERIVDMLGELPRQDSVVVLFESDVPLATALRVARDVREGGRTAAVQPRSGKFGAQLGRLEAAGYTSLVHLKADTIKPEERALGGK</sequence>
<evidence type="ECO:0000256" key="5">
    <source>
        <dbReference type="ARBA" id="ARBA00022840"/>
    </source>
</evidence>
<feature type="binding site" evidence="9">
    <location>
        <position position="137"/>
    </location>
    <ligand>
        <name>L-histidine</name>
        <dbReference type="ChEBI" id="CHEBI:57595"/>
    </ligand>
</feature>
<evidence type="ECO:0000256" key="2">
    <source>
        <dbReference type="ARBA" id="ARBA00011738"/>
    </source>
</evidence>
<dbReference type="EC" id="6.1.1.21" evidence="3 8"/>
<evidence type="ECO:0000256" key="4">
    <source>
        <dbReference type="ARBA" id="ARBA00022741"/>
    </source>
</evidence>
<evidence type="ECO:0000313" key="12">
    <source>
        <dbReference type="Proteomes" id="UP000256269"/>
    </source>
</evidence>
<dbReference type="InterPro" id="IPR041715">
    <property type="entry name" value="HisRS-like_core"/>
</dbReference>
<feature type="domain" description="Aminoacyl-transfer RNA synthetases class-II family profile" evidence="10">
    <location>
        <begin position="1"/>
        <end position="359"/>
    </location>
</feature>
<dbReference type="Gene3D" id="3.30.930.10">
    <property type="entry name" value="Bira Bifunctional Protein, Domain 2"/>
    <property type="match status" value="1"/>
</dbReference>
<comment type="similarity">
    <text evidence="1">Belongs to the class-II aminoacyl-tRNA synthetase family.</text>
</comment>
<dbReference type="CDD" id="cd00773">
    <property type="entry name" value="HisRS-like_core"/>
    <property type="match status" value="1"/>
</dbReference>
<evidence type="ECO:0000256" key="3">
    <source>
        <dbReference type="ARBA" id="ARBA00012815"/>
    </source>
</evidence>
<dbReference type="GO" id="GO:0006427">
    <property type="term" value="P:histidyl-tRNA aminoacylation"/>
    <property type="evidence" value="ECO:0007669"/>
    <property type="project" value="UniProtKB-UniRule"/>
</dbReference>
<keyword evidence="5" id="KW-0067">ATP-binding</keyword>
<feature type="binding site" evidence="9">
    <location>
        <begin position="290"/>
        <end position="291"/>
    </location>
    <ligand>
        <name>L-histidine</name>
        <dbReference type="ChEBI" id="CHEBI:57595"/>
    </ligand>
</feature>
<dbReference type="GO" id="GO:0005737">
    <property type="term" value="C:cytoplasm"/>
    <property type="evidence" value="ECO:0007669"/>
    <property type="project" value="UniProtKB-UniRule"/>
</dbReference>
<dbReference type="Pfam" id="PF13393">
    <property type="entry name" value="tRNA-synt_His"/>
    <property type="match status" value="1"/>
</dbReference>
<evidence type="ECO:0000256" key="7">
    <source>
        <dbReference type="ARBA" id="ARBA00047639"/>
    </source>
</evidence>
<dbReference type="Proteomes" id="UP000256269">
    <property type="component" value="Unassembled WGS sequence"/>
</dbReference>
<name>A0A3E0HFR0_9PSEU</name>
<dbReference type="AlphaFoldDB" id="A0A3E0HFR0"/>
<comment type="caution">
    <text evidence="11">The sequence shown here is derived from an EMBL/GenBank/DDBJ whole genome shotgun (WGS) entry which is preliminary data.</text>
</comment>
<dbReference type="PROSITE" id="PS50862">
    <property type="entry name" value="AA_TRNA_LIGASE_II"/>
    <property type="match status" value="1"/>
</dbReference>
<keyword evidence="11" id="KW-0030">Aminoacyl-tRNA synthetase</keyword>
<dbReference type="SUPFAM" id="SSF55681">
    <property type="entry name" value="Class II aaRS and biotin synthetases"/>
    <property type="match status" value="1"/>
</dbReference>
<comment type="catalytic activity">
    <reaction evidence="7">
        <text>tRNA(His) + L-histidine + ATP = L-histidyl-tRNA(His) + AMP + diphosphate + H(+)</text>
        <dbReference type="Rhea" id="RHEA:17313"/>
        <dbReference type="Rhea" id="RHEA-COMP:9665"/>
        <dbReference type="Rhea" id="RHEA-COMP:9689"/>
        <dbReference type="ChEBI" id="CHEBI:15378"/>
        <dbReference type="ChEBI" id="CHEBI:30616"/>
        <dbReference type="ChEBI" id="CHEBI:33019"/>
        <dbReference type="ChEBI" id="CHEBI:57595"/>
        <dbReference type="ChEBI" id="CHEBI:78442"/>
        <dbReference type="ChEBI" id="CHEBI:78527"/>
        <dbReference type="ChEBI" id="CHEBI:456215"/>
        <dbReference type="EC" id="6.1.1.21"/>
    </reaction>
</comment>
<dbReference type="PIRSF" id="PIRSF001549">
    <property type="entry name" value="His-tRNA_synth"/>
    <property type="match status" value="1"/>
</dbReference>
<dbReference type="InterPro" id="IPR004516">
    <property type="entry name" value="HisRS/HisZ"/>
</dbReference>